<reference evidence="2" key="2">
    <citation type="journal article" date="2024" name="Plant">
        <title>Genomic evolution and insights into agronomic trait innovations of Sesamum species.</title>
        <authorList>
            <person name="Miao H."/>
            <person name="Wang L."/>
            <person name="Qu L."/>
            <person name="Liu H."/>
            <person name="Sun Y."/>
            <person name="Le M."/>
            <person name="Wang Q."/>
            <person name="Wei S."/>
            <person name="Zheng Y."/>
            <person name="Lin W."/>
            <person name="Duan Y."/>
            <person name="Cao H."/>
            <person name="Xiong S."/>
            <person name="Wang X."/>
            <person name="Wei L."/>
            <person name="Li C."/>
            <person name="Ma Q."/>
            <person name="Ju M."/>
            <person name="Zhao R."/>
            <person name="Li G."/>
            <person name="Mu C."/>
            <person name="Tian Q."/>
            <person name="Mei H."/>
            <person name="Zhang T."/>
            <person name="Gao T."/>
            <person name="Zhang H."/>
        </authorList>
    </citation>
    <scope>NUCLEOTIDE SEQUENCE</scope>
    <source>
        <strain evidence="2">KEN1</strain>
    </source>
</reference>
<feature type="compositionally biased region" description="Acidic residues" evidence="1">
    <location>
        <begin position="1"/>
        <end position="10"/>
    </location>
</feature>
<gene>
    <name evidence="2" type="ORF">Slati_3757300</name>
</gene>
<dbReference type="EMBL" id="JACGWN010000013">
    <property type="protein sequence ID" value="KAL0411676.1"/>
    <property type="molecule type" value="Genomic_DNA"/>
</dbReference>
<dbReference type="AlphaFoldDB" id="A0AAW2U7I6"/>
<protein>
    <submittedName>
        <fullName evidence="2">Uncharacterized protein</fullName>
    </submittedName>
</protein>
<feature type="compositionally biased region" description="Acidic residues" evidence="1">
    <location>
        <begin position="42"/>
        <end position="61"/>
    </location>
</feature>
<proteinExistence type="predicted"/>
<evidence type="ECO:0000256" key="1">
    <source>
        <dbReference type="SAM" id="MobiDB-lite"/>
    </source>
</evidence>
<organism evidence="2">
    <name type="scientific">Sesamum latifolium</name>
    <dbReference type="NCBI Taxonomy" id="2727402"/>
    <lineage>
        <taxon>Eukaryota</taxon>
        <taxon>Viridiplantae</taxon>
        <taxon>Streptophyta</taxon>
        <taxon>Embryophyta</taxon>
        <taxon>Tracheophyta</taxon>
        <taxon>Spermatophyta</taxon>
        <taxon>Magnoliopsida</taxon>
        <taxon>eudicotyledons</taxon>
        <taxon>Gunneridae</taxon>
        <taxon>Pentapetalae</taxon>
        <taxon>asterids</taxon>
        <taxon>lamiids</taxon>
        <taxon>Lamiales</taxon>
        <taxon>Pedaliaceae</taxon>
        <taxon>Sesamum</taxon>
    </lineage>
</organism>
<feature type="compositionally biased region" description="Polar residues" evidence="1">
    <location>
        <begin position="11"/>
        <end position="22"/>
    </location>
</feature>
<feature type="region of interest" description="Disordered" evidence="1">
    <location>
        <begin position="1"/>
        <end position="61"/>
    </location>
</feature>
<sequence>MGENLGEDPSEVTSKRSGSNLPSYVGGRRWSLRQAAHRLSDESSEEEEGGDEEEEDSSSAR</sequence>
<reference evidence="2" key="1">
    <citation type="submission" date="2020-06" db="EMBL/GenBank/DDBJ databases">
        <authorList>
            <person name="Li T."/>
            <person name="Hu X."/>
            <person name="Zhang T."/>
            <person name="Song X."/>
            <person name="Zhang H."/>
            <person name="Dai N."/>
            <person name="Sheng W."/>
            <person name="Hou X."/>
            <person name="Wei L."/>
        </authorList>
    </citation>
    <scope>NUCLEOTIDE SEQUENCE</scope>
    <source>
        <strain evidence="2">KEN1</strain>
        <tissue evidence="2">Leaf</tissue>
    </source>
</reference>
<accession>A0AAW2U7I6</accession>
<evidence type="ECO:0000313" key="2">
    <source>
        <dbReference type="EMBL" id="KAL0411676.1"/>
    </source>
</evidence>
<comment type="caution">
    <text evidence="2">The sequence shown here is derived from an EMBL/GenBank/DDBJ whole genome shotgun (WGS) entry which is preliminary data.</text>
</comment>
<name>A0AAW2U7I6_9LAMI</name>